<name>A0AAW0MHF9_9GOBI</name>
<evidence type="ECO:0000313" key="4">
    <source>
        <dbReference type="Proteomes" id="UP001460270"/>
    </source>
</evidence>
<protein>
    <recommendedName>
        <fullName evidence="2">Alkylated DNA repair protein AlkB homologue 8 N-terminal domain-containing protein</fullName>
    </recommendedName>
</protein>
<organism evidence="3 4">
    <name type="scientific">Mugilogobius chulae</name>
    <name type="common">yellowstripe goby</name>
    <dbReference type="NCBI Taxonomy" id="88201"/>
    <lineage>
        <taxon>Eukaryota</taxon>
        <taxon>Metazoa</taxon>
        <taxon>Chordata</taxon>
        <taxon>Craniata</taxon>
        <taxon>Vertebrata</taxon>
        <taxon>Euteleostomi</taxon>
        <taxon>Actinopterygii</taxon>
        <taxon>Neopterygii</taxon>
        <taxon>Teleostei</taxon>
        <taxon>Neoteleostei</taxon>
        <taxon>Acanthomorphata</taxon>
        <taxon>Gobiaria</taxon>
        <taxon>Gobiiformes</taxon>
        <taxon>Gobioidei</taxon>
        <taxon>Gobiidae</taxon>
        <taxon>Gobionellinae</taxon>
        <taxon>Mugilogobius</taxon>
    </lineage>
</organism>
<evidence type="ECO:0000313" key="3">
    <source>
        <dbReference type="EMBL" id="KAK7877771.1"/>
    </source>
</evidence>
<feature type="region of interest" description="Disordered" evidence="1">
    <location>
        <begin position="29"/>
        <end position="48"/>
    </location>
</feature>
<dbReference type="Pfam" id="PF09004">
    <property type="entry name" value="ALKBH8_N"/>
    <property type="match status" value="1"/>
</dbReference>
<evidence type="ECO:0000259" key="2">
    <source>
        <dbReference type="Pfam" id="PF09004"/>
    </source>
</evidence>
<dbReference type="GO" id="GO:0008168">
    <property type="term" value="F:methyltransferase activity"/>
    <property type="evidence" value="ECO:0007669"/>
    <property type="project" value="InterPro"/>
</dbReference>
<dbReference type="Proteomes" id="UP001460270">
    <property type="component" value="Unassembled WGS sequence"/>
</dbReference>
<dbReference type="AlphaFoldDB" id="A0AAW0MHF9"/>
<comment type="caution">
    <text evidence="3">The sequence shown here is derived from an EMBL/GenBank/DDBJ whole genome shotgun (WGS) entry which is preliminary data.</text>
</comment>
<proteinExistence type="predicted"/>
<dbReference type="InterPro" id="IPR015095">
    <property type="entry name" value="AlkB_hom8_N"/>
</dbReference>
<dbReference type="EMBL" id="JBBPFD010000674">
    <property type="protein sequence ID" value="KAK7877771.1"/>
    <property type="molecule type" value="Genomic_DNA"/>
</dbReference>
<feature type="domain" description="Alkylated DNA repair protein AlkB homologue 8 N-terminal" evidence="2">
    <location>
        <begin position="115"/>
        <end position="156"/>
    </location>
</feature>
<keyword evidence="4" id="KW-1185">Reference proteome</keyword>
<gene>
    <name evidence="3" type="ORF">WMY93_030585</name>
</gene>
<feature type="region of interest" description="Disordered" evidence="1">
    <location>
        <begin position="56"/>
        <end position="81"/>
    </location>
</feature>
<reference evidence="4" key="1">
    <citation type="submission" date="2024-04" db="EMBL/GenBank/DDBJ databases">
        <title>Salinicola lusitanus LLJ914,a marine bacterium isolated from the Okinawa Trough.</title>
        <authorList>
            <person name="Li J."/>
        </authorList>
    </citation>
    <scope>NUCLEOTIDE SEQUENCE [LARGE SCALE GENOMIC DNA]</scope>
</reference>
<evidence type="ECO:0000256" key="1">
    <source>
        <dbReference type="SAM" id="MobiDB-lite"/>
    </source>
</evidence>
<accession>A0AAW0MHF9</accession>
<dbReference type="GO" id="GO:0016706">
    <property type="term" value="F:2-oxoglutarate-dependent dioxygenase activity"/>
    <property type="evidence" value="ECO:0007669"/>
    <property type="project" value="InterPro"/>
</dbReference>
<sequence length="182" mass="20508">MVWIRDAPSKDESYEDNTCELSVPVAPAVTRRRPPRTRPCPTMHRSSRSTALIPVSGISMRREPRPPELQAQERASLTSGKSQPLHLTLALTDSPITTVDSIHFLGTTITQDLKWEPSISSLVKKAQQRMYFLRQLKKAKLPAQMMVQFYTAITESILTSSITVWYADWLQPSLSPGPVQTF</sequence>